<dbReference type="GO" id="GO:0003677">
    <property type="term" value="F:DNA binding"/>
    <property type="evidence" value="ECO:0007669"/>
    <property type="project" value="UniProtKB-KW"/>
</dbReference>
<dbReference type="PANTHER" id="PTHR30204">
    <property type="entry name" value="REDOX-CYCLING DRUG-SENSING TRANSCRIPTIONAL ACTIVATOR SOXR"/>
    <property type="match status" value="1"/>
</dbReference>
<accession>A0A2N3QXA5</accession>
<dbReference type="PANTHER" id="PTHR30204:SF97">
    <property type="entry name" value="MERR FAMILY REGULATORY PROTEIN"/>
    <property type="match status" value="1"/>
</dbReference>
<dbReference type="AlphaFoldDB" id="A0A2N3QXA5"/>
<dbReference type="Proteomes" id="UP000233783">
    <property type="component" value="Unassembled WGS sequence"/>
</dbReference>
<dbReference type="Gene3D" id="3.20.80.10">
    <property type="entry name" value="Regulatory factor, effector binding domain"/>
    <property type="match status" value="1"/>
</dbReference>
<dbReference type="SMART" id="SM00422">
    <property type="entry name" value="HTH_MERR"/>
    <property type="match status" value="1"/>
</dbReference>
<dbReference type="SUPFAM" id="SSF55136">
    <property type="entry name" value="Probable bacterial effector-binding domain"/>
    <property type="match status" value="1"/>
</dbReference>
<dbReference type="SUPFAM" id="SSF46955">
    <property type="entry name" value="Putative DNA-binding domain"/>
    <property type="match status" value="1"/>
</dbReference>
<reference evidence="3 4" key="1">
    <citation type="submission" date="2017-10" db="EMBL/GenBank/DDBJ databases">
        <title>Bifidobacterium genomics.</title>
        <authorList>
            <person name="Lugli G.A."/>
            <person name="Milani C."/>
            <person name="Mancabelli L."/>
        </authorList>
    </citation>
    <scope>NUCLEOTIDE SEQUENCE [LARGE SCALE GENOMIC DNA]</scope>
    <source>
        <strain evidence="3 4">1744B</strain>
    </source>
</reference>
<keyword evidence="1" id="KW-0238">DNA-binding</keyword>
<dbReference type="InterPro" id="IPR000551">
    <property type="entry name" value="MerR-type_HTH_dom"/>
</dbReference>
<name>A0A2N3QXA5_9BIFI</name>
<dbReference type="InterPro" id="IPR029442">
    <property type="entry name" value="GyrI-like"/>
</dbReference>
<organism evidence="3 4">
    <name type="scientific">Bifidobacterium pseudolongum subsp. globosum</name>
    <dbReference type="NCBI Taxonomy" id="1690"/>
    <lineage>
        <taxon>Bacteria</taxon>
        <taxon>Bacillati</taxon>
        <taxon>Actinomycetota</taxon>
        <taxon>Actinomycetes</taxon>
        <taxon>Bifidobacteriales</taxon>
        <taxon>Bifidobacteriaceae</taxon>
        <taxon>Bifidobacterium</taxon>
    </lineage>
</organism>
<dbReference type="Pfam" id="PF06445">
    <property type="entry name" value="GyrI-like"/>
    <property type="match status" value="1"/>
</dbReference>
<dbReference type="GO" id="GO:0003700">
    <property type="term" value="F:DNA-binding transcription factor activity"/>
    <property type="evidence" value="ECO:0007669"/>
    <property type="project" value="InterPro"/>
</dbReference>
<dbReference type="RefSeq" id="WP_101393461.1">
    <property type="nucleotide sequence ID" value="NZ_PCHB01000007.1"/>
</dbReference>
<dbReference type="InterPro" id="IPR047057">
    <property type="entry name" value="MerR_fam"/>
</dbReference>
<evidence type="ECO:0000313" key="3">
    <source>
        <dbReference type="EMBL" id="PKU97340.1"/>
    </source>
</evidence>
<dbReference type="Pfam" id="PF00376">
    <property type="entry name" value="MerR"/>
    <property type="match status" value="1"/>
</dbReference>
<dbReference type="SMART" id="SM00871">
    <property type="entry name" value="AraC_E_bind"/>
    <property type="match status" value="1"/>
</dbReference>
<dbReference type="InterPro" id="IPR010499">
    <property type="entry name" value="AraC_E-bd"/>
</dbReference>
<evidence type="ECO:0000259" key="2">
    <source>
        <dbReference type="PROSITE" id="PS50937"/>
    </source>
</evidence>
<dbReference type="PROSITE" id="PS50937">
    <property type="entry name" value="HTH_MERR_2"/>
    <property type="match status" value="1"/>
</dbReference>
<proteinExistence type="predicted"/>
<dbReference type="InterPro" id="IPR011256">
    <property type="entry name" value="Reg_factor_effector_dom_sf"/>
</dbReference>
<sequence>MLSVAQFSALHGINKRTLHYYDDIGLFSPAYRTASGYRYYAPRQNIEFEYITMLKNLGLSNQEIISCRSDPSPSKLEGLFARNLDTIDARIRSLQRTRTVLRTLRRRLDACRRLTHSEIQVVTLPETRVVRIPLDANQFDLDQIYVTARERWPHEQLQMGIGAYIDVQRIYDGDRNRYSGVYSVAVDDEDGEPLPAGDYVQMLHRGNWSTLPDCYARILEYCAHHHLRLTGCAYELGLNEFALRSADDYVTRIRIRVERQQE</sequence>
<comment type="caution">
    <text evidence="3">The sequence shown here is derived from an EMBL/GenBank/DDBJ whole genome shotgun (WGS) entry which is preliminary data.</text>
</comment>
<gene>
    <name evidence="3" type="ORF">CQR56_0807</name>
</gene>
<dbReference type="InterPro" id="IPR009061">
    <property type="entry name" value="DNA-bd_dom_put_sf"/>
</dbReference>
<dbReference type="EMBL" id="PCHB01000007">
    <property type="protein sequence ID" value="PKU97340.1"/>
    <property type="molecule type" value="Genomic_DNA"/>
</dbReference>
<feature type="domain" description="HTH merR-type" evidence="2">
    <location>
        <begin position="1"/>
        <end position="40"/>
    </location>
</feature>
<dbReference type="Gene3D" id="1.10.1660.10">
    <property type="match status" value="1"/>
</dbReference>
<evidence type="ECO:0000256" key="1">
    <source>
        <dbReference type="ARBA" id="ARBA00023125"/>
    </source>
</evidence>
<evidence type="ECO:0000313" key="4">
    <source>
        <dbReference type="Proteomes" id="UP000233783"/>
    </source>
</evidence>
<protein>
    <submittedName>
        <fullName evidence="3">MerR family transcriptional regulator</fullName>
    </submittedName>
</protein>